<evidence type="ECO:0000256" key="1">
    <source>
        <dbReference type="ARBA" id="ARBA00011040"/>
    </source>
</evidence>
<protein>
    <submittedName>
        <fullName evidence="3">Arsenical pump-driving ATPase</fullName>
    </submittedName>
</protein>
<reference evidence="3 4" key="1">
    <citation type="submission" date="2024-06" db="EMBL/GenBank/DDBJ databases">
        <title>The Natural Products Discovery Center: Release of the First 8490 Sequenced Strains for Exploring Actinobacteria Biosynthetic Diversity.</title>
        <authorList>
            <person name="Kalkreuter E."/>
            <person name="Kautsar S.A."/>
            <person name="Yang D."/>
            <person name="Bader C.D."/>
            <person name="Teijaro C.N."/>
            <person name="Fluegel L."/>
            <person name="Davis C.M."/>
            <person name="Simpson J.R."/>
            <person name="Lauterbach L."/>
            <person name="Steele A.D."/>
            <person name="Gui C."/>
            <person name="Meng S."/>
            <person name="Li G."/>
            <person name="Viehrig K."/>
            <person name="Ye F."/>
            <person name="Su P."/>
            <person name="Kiefer A.F."/>
            <person name="Nichols A."/>
            <person name="Cepeda A.J."/>
            <person name="Yan W."/>
            <person name="Fan B."/>
            <person name="Jiang Y."/>
            <person name="Adhikari A."/>
            <person name="Zheng C.-J."/>
            <person name="Schuster L."/>
            <person name="Cowan T.M."/>
            <person name="Smanski M.J."/>
            <person name="Chevrette M.G."/>
            <person name="De Carvalho L.P.S."/>
            <person name="Shen B."/>
        </authorList>
    </citation>
    <scope>NUCLEOTIDE SEQUENCE [LARGE SCALE GENOMIC DNA]</scope>
    <source>
        <strain evidence="3 4">NPDC006337</strain>
    </source>
</reference>
<dbReference type="Pfam" id="PF02374">
    <property type="entry name" value="ArsA_ATPase"/>
    <property type="match status" value="3"/>
</dbReference>
<dbReference type="InterPro" id="IPR027417">
    <property type="entry name" value="P-loop_NTPase"/>
</dbReference>
<sequence length="599" mass="61743">MTAQPPVDVLGRLRAAAPPFLFFTGKGGVGKTSTASATAIGLADAGRQVLLVSTDPASNLSEVLGVEAGGAPVAVPGAAGLHAMNIDPSAAAEQYREKVLGPYRGTLPASAISQIEEQLSGACTVEIAAFNEFVALLTDPQVTARFDHIIFDTAPTGHTLRLLSLPGAWSDFLVTNPGGASCIGPLSELGAQQTRYAQAMAALADPDRTTVVLVTRPDAGPLAEAGRTAAELRALGISGQRLVVNGVFSATRPDDPVAAAWERRAQDALDGLPDSLAGIDEVDRVPLLPVPPIGVPALRGMFGPQPAVEPVTAVSALPAAEADGGLAALVDDIAESGQGLVMTMGKGGVGKTTVAAAIALDLARRGHPVTLTTTDPAAHVNAVAGAGSNNLRVTRIDPAAETAAYTASVLAQAGAALDEDALALMAEDLDSPCTEEIAVFYAFARTVAEATGRFVVLDTAPTGHTLLLLDASRGYQRQIAQQTGQTPPAEAVELLNRLTDPDYTRTLLVTLPEATPVHEAAALQADLFRAGIKPFAWVVNQSLAAAGPMDPLLRAKANAEQRYVTEVTREHAQRTAILPWTSSAPEGPEQLAHLVARSG</sequence>
<evidence type="ECO:0000313" key="3">
    <source>
        <dbReference type="EMBL" id="MEU0708471.1"/>
    </source>
</evidence>
<dbReference type="PANTHER" id="PTHR10803:SF3">
    <property type="entry name" value="ATPASE GET3"/>
    <property type="match status" value="1"/>
</dbReference>
<dbReference type="InterPro" id="IPR016300">
    <property type="entry name" value="ATPase_ArsA/GET3"/>
</dbReference>
<dbReference type="RefSeq" id="WP_356583782.1">
    <property type="nucleotide sequence ID" value="NZ_JBEXZP010000033.1"/>
</dbReference>
<name>A0ABV2W5R1_9ACTN</name>
<evidence type="ECO:0000259" key="2">
    <source>
        <dbReference type="Pfam" id="PF02374"/>
    </source>
</evidence>
<organism evidence="3 4">
    <name type="scientific">Streptomyces lavendulocolor</name>
    <dbReference type="NCBI Taxonomy" id="67316"/>
    <lineage>
        <taxon>Bacteria</taxon>
        <taxon>Bacillati</taxon>
        <taxon>Actinomycetota</taxon>
        <taxon>Actinomycetes</taxon>
        <taxon>Kitasatosporales</taxon>
        <taxon>Streptomycetaceae</taxon>
        <taxon>Streptomyces</taxon>
    </lineage>
</organism>
<dbReference type="NCBIfam" id="TIGR00345">
    <property type="entry name" value="GET3_arsA_TRC40"/>
    <property type="match status" value="1"/>
</dbReference>
<dbReference type="Proteomes" id="UP001550378">
    <property type="component" value="Unassembled WGS sequence"/>
</dbReference>
<accession>A0ABV2W5R1</accession>
<comment type="caution">
    <text evidence="3">The sequence shown here is derived from an EMBL/GenBank/DDBJ whole genome shotgun (WGS) entry which is preliminary data.</text>
</comment>
<feature type="domain" description="ArsA/GET3 Anion-transporting ATPase-like" evidence="2">
    <location>
        <begin position="20"/>
        <end position="296"/>
    </location>
</feature>
<feature type="domain" description="ArsA/GET3 Anion-transporting ATPase-like" evidence="2">
    <location>
        <begin position="341"/>
        <end position="476"/>
    </location>
</feature>
<proteinExistence type="inferred from homology"/>
<dbReference type="InterPro" id="IPR027541">
    <property type="entry name" value="Ars_ATPase"/>
</dbReference>
<feature type="domain" description="ArsA/GET3 Anion-transporting ATPase-like" evidence="2">
    <location>
        <begin position="494"/>
        <end position="574"/>
    </location>
</feature>
<dbReference type="PANTHER" id="PTHR10803">
    <property type="entry name" value="ARSENICAL PUMP-DRIVING ATPASE ARSENITE-TRANSLOCATING ATPASE"/>
    <property type="match status" value="1"/>
</dbReference>
<dbReference type="EMBL" id="JBEXZR010000010">
    <property type="protein sequence ID" value="MEU0708471.1"/>
    <property type="molecule type" value="Genomic_DNA"/>
</dbReference>
<evidence type="ECO:0000313" key="4">
    <source>
        <dbReference type="Proteomes" id="UP001550378"/>
    </source>
</evidence>
<gene>
    <name evidence="3" type="primary">arsA</name>
    <name evidence="3" type="ORF">ABZ508_14055</name>
</gene>
<dbReference type="SUPFAM" id="SSF52540">
    <property type="entry name" value="P-loop containing nucleoside triphosphate hydrolases"/>
    <property type="match status" value="2"/>
</dbReference>
<dbReference type="InterPro" id="IPR025723">
    <property type="entry name" value="ArsA/GET3_ATPase-like"/>
</dbReference>
<comment type="similarity">
    <text evidence="1">Belongs to the arsA ATPase family.</text>
</comment>
<dbReference type="NCBIfam" id="TIGR04291">
    <property type="entry name" value="arsen_driv_ArsA"/>
    <property type="match status" value="1"/>
</dbReference>
<dbReference type="CDD" id="cd02035">
    <property type="entry name" value="ArsA"/>
    <property type="match status" value="2"/>
</dbReference>
<dbReference type="PIRSF" id="PIRSF001327">
    <property type="entry name" value="Arsenical_pump-driving_ATPase"/>
    <property type="match status" value="1"/>
</dbReference>
<keyword evidence="4" id="KW-1185">Reference proteome</keyword>
<dbReference type="Gene3D" id="3.40.50.300">
    <property type="entry name" value="P-loop containing nucleotide triphosphate hydrolases"/>
    <property type="match status" value="2"/>
</dbReference>